<accession>A0A285X3J8</accession>
<name>A0A285X3J8_9FLAO</name>
<gene>
    <name evidence="1" type="ORF">SAMN06296241_1421</name>
</gene>
<dbReference type="Proteomes" id="UP000219193">
    <property type="component" value="Unassembled WGS sequence"/>
</dbReference>
<proteinExistence type="predicted"/>
<dbReference type="AlphaFoldDB" id="A0A285X3J8"/>
<protein>
    <submittedName>
        <fullName evidence="1">Uncharacterized protein</fullName>
    </submittedName>
</protein>
<evidence type="ECO:0000313" key="1">
    <source>
        <dbReference type="EMBL" id="SOC79882.1"/>
    </source>
</evidence>
<sequence length="73" mass="8797">MPERMFNVLRSFRVRELRWELDTGNYLHNALLYPIFYLLNLQDASTGINFLGRNGIRIRVGNRLMRMLFAFFK</sequence>
<dbReference type="EMBL" id="OCMF01000001">
    <property type="protein sequence ID" value="SOC79882.1"/>
    <property type="molecule type" value="Genomic_DNA"/>
</dbReference>
<evidence type="ECO:0000313" key="2">
    <source>
        <dbReference type="Proteomes" id="UP000219193"/>
    </source>
</evidence>
<organism evidence="1 2">
    <name type="scientific">Salinimicrobium sediminis</name>
    <dbReference type="NCBI Taxonomy" id="1343891"/>
    <lineage>
        <taxon>Bacteria</taxon>
        <taxon>Pseudomonadati</taxon>
        <taxon>Bacteroidota</taxon>
        <taxon>Flavobacteriia</taxon>
        <taxon>Flavobacteriales</taxon>
        <taxon>Flavobacteriaceae</taxon>
        <taxon>Salinimicrobium</taxon>
    </lineage>
</organism>
<reference evidence="2" key="1">
    <citation type="submission" date="2017-09" db="EMBL/GenBank/DDBJ databases">
        <authorList>
            <person name="Varghese N."/>
            <person name="Submissions S."/>
        </authorList>
    </citation>
    <scope>NUCLEOTIDE SEQUENCE [LARGE SCALE GENOMIC DNA]</scope>
    <source>
        <strain evidence="2">CGMCC 1.12641</strain>
    </source>
</reference>
<keyword evidence="2" id="KW-1185">Reference proteome</keyword>